<dbReference type="GeneID" id="101480352"/>
<keyword evidence="4" id="KW-0862">Zinc</keyword>
<evidence type="ECO:0000256" key="2">
    <source>
        <dbReference type="ARBA" id="ARBA00022737"/>
    </source>
</evidence>
<dbReference type="GO" id="GO:0000981">
    <property type="term" value="F:DNA-binding transcription factor activity, RNA polymerase II-specific"/>
    <property type="evidence" value="ECO:0007669"/>
    <property type="project" value="TreeGrafter"/>
</dbReference>
<evidence type="ECO:0000313" key="10">
    <source>
        <dbReference type="Proteomes" id="UP000265160"/>
    </source>
</evidence>
<dbReference type="Proteomes" id="UP000265160">
    <property type="component" value="LG2"/>
</dbReference>
<accession>A0A3P9B009</accession>
<dbReference type="AlphaFoldDB" id="A0A3P9B009"/>
<dbReference type="GO" id="GO:0000122">
    <property type="term" value="P:negative regulation of transcription by RNA polymerase II"/>
    <property type="evidence" value="ECO:0007669"/>
    <property type="project" value="UniProtKB-ARBA"/>
</dbReference>
<dbReference type="GO" id="GO:0008270">
    <property type="term" value="F:zinc ion binding"/>
    <property type="evidence" value="ECO:0007669"/>
    <property type="project" value="UniProtKB-KW"/>
</dbReference>
<dbReference type="KEGG" id="mze:101480352"/>
<organism evidence="9 10">
    <name type="scientific">Maylandia zebra</name>
    <name type="common">zebra mbuna</name>
    <dbReference type="NCBI Taxonomy" id="106582"/>
    <lineage>
        <taxon>Eukaryota</taxon>
        <taxon>Metazoa</taxon>
        <taxon>Chordata</taxon>
        <taxon>Craniata</taxon>
        <taxon>Vertebrata</taxon>
        <taxon>Euteleostomi</taxon>
        <taxon>Actinopterygii</taxon>
        <taxon>Neopterygii</taxon>
        <taxon>Teleostei</taxon>
        <taxon>Neoteleostei</taxon>
        <taxon>Acanthomorphata</taxon>
        <taxon>Ovalentaria</taxon>
        <taxon>Cichlomorphae</taxon>
        <taxon>Cichliformes</taxon>
        <taxon>Cichlidae</taxon>
        <taxon>African cichlids</taxon>
        <taxon>Pseudocrenilabrinae</taxon>
        <taxon>Haplochromini</taxon>
        <taxon>Maylandia</taxon>
        <taxon>Maylandia zebra complex</taxon>
    </lineage>
</organism>
<evidence type="ECO:0000256" key="5">
    <source>
        <dbReference type="ARBA" id="ARBA00023242"/>
    </source>
</evidence>
<feature type="region of interest" description="Disordered" evidence="7">
    <location>
        <begin position="174"/>
        <end position="199"/>
    </location>
</feature>
<dbReference type="FunFam" id="3.30.160.60:FF:000303">
    <property type="entry name" value="Zinc finger protein 41"/>
    <property type="match status" value="1"/>
</dbReference>
<dbReference type="Pfam" id="PF13913">
    <property type="entry name" value="zf-C2HC_2"/>
    <property type="match status" value="2"/>
</dbReference>
<reference evidence="9" key="3">
    <citation type="submission" date="2025-09" db="UniProtKB">
        <authorList>
            <consortium name="Ensembl"/>
        </authorList>
    </citation>
    <scope>IDENTIFICATION</scope>
</reference>
<dbReference type="FunFam" id="3.30.160.60:FF:000912">
    <property type="entry name" value="Zinc finger protein 660"/>
    <property type="match status" value="1"/>
</dbReference>
<dbReference type="PROSITE" id="PS00028">
    <property type="entry name" value="ZINC_FINGER_C2H2_1"/>
    <property type="match status" value="3"/>
</dbReference>
<dbReference type="Ensembl" id="ENSMZET00005003399.1">
    <property type="protein sequence ID" value="ENSMZEP00005003270.1"/>
    <property type="gene ID" value="ENSMZEG00005002541.1"/>
</dbReference>
<dbReference type="InterPro" id="IPR036236">
    <property type="entry name" value="Znf_C2H2_sf"/>
</dbReference>
<evidence type="ECO:0000256" key="1">
    <source>
        <dbReference type="ARBA" id="ARBA00022723"/>
    </source>
</evidence>
<dbReference type="InterPro" id="IPR013087">
    <property type="entry name" value="Znf_C2H2_type"/>
</dbReference>
<name>A0A3P9B009_9CICH</name>
<feature type="region of interest" description="Disordered" evidence="7">
    <location>
        <begin position="96"/>
        <end position="145"/>
    </location>
</feature>
<sequence>MMEESVTTFETHLTAVMDSLIRASVCEITKLFQETVNDYLVELSLNRKENEALKLRLRLTESKLRTERKYGMGWAANRRNAGLVAAAAPVEEAGGRQKRKLDVTRGKSKKGPAAAYGKAWPGGVWEEGGGGGGGGAGGGGGGGGGSGATVGMVAGAGGRGGKEAKDMYLIQFPRDEEDEGGMVEEEEREGSLSGEGEEKANIKEELAQTEGYQPASLRLIKEALKMHPPNQNLHAGSRTPSEGDLSDRPPTLHPGESEEENWKVGSAEPSEGGMTMDELRGLESALRAERGREQASQHDSEVVCGSEISLAPKYIGLDGMEQDGELEPQPPTLHKEDQIGQGRVKEGERLGVAGDVELRLGWSKKLRESDSAAVMPVEDVVEHGESEHPPHLSAPGSVWESAGEEEGGGDLLHFCPQCGGGFTSEAELEEHPCPLGGAHLQSSGAEDSLFPCAHCGNTFSHAWALKNHECACAAERPHCCEICGKRFTHSRSLERHHLVHTGERPHRCQHCGRSFSRLGNLERHQRIHTGERPYGCEACGKRFSRVEYLKRHQLIHNSEKATLQCSNCGRGFSDVEQLKNHQCF</sequence>
<evidence type="ECO:0000313" key="9">
    <source>
        <dbReference type="Ensembl" id="ENSMZEP00005003270.1"/>
    </source>
</evidence>
<proteinExistence type="predicted"/>
<dbReference type="OrthoDB" id="8922241at2759"/>
<dbReference type="PANTHER" id="PTHR24388:SF99">
    <property type="entry name" value="GASTRULA ZINC FINGER PROTEIN XLCGF52.1-LIKE ISOFORM X1-RELATED"/>
    <property type="match status" value="1"/>
</dbReference>
<dbReference type="PANTHER" id="PTHR24388">
    <property type="entry name" value="ZINC FINGER PROTEIN"/>
    <property type="match status" value="1"/>
</dbReference>
<reference evidence="9" key="2">
    <citation type="submission" date="2025-08" db="UniProtKB">
        <authorList>
            <consortium name="Ensembl"/>
        </authorList>
    </citation>
    <scope>IDENTIFICATION</scope>
</reference>
<evidence type="ECO:0000256" key="7">
    <source>
        <dbReference type="SAM" id="MobiDB-lite"/>
    </source>
</evidence>
<feature type="domain" description="C2H2-type" evidence="8">
    <location>
        <begin position="478"/>
        <end position="505"/>
    </location>
</feature>
<evidence type="ECO:0000256" key="4">
    <source>
        <dbReference type="ARBA" id="ARBA00022833"/>
    </source>
</evidence>
<feature type="compositionally biased region" description="Gly residues" evidence="7">
    <location>
        <begin position="125"/>
        <end position="145"/>
    </location>
</feature>
<keyword evidence="3 6" id="KW-0863">Zinc-finger</keyword>
<feature type="region of interest" description="Disordered" evidence="7">
    <location>
        <begin position="229"/>
        <end position="275"/>
    </location>
</feature>
<reference evidence="9 10" key="1">
    <citation type="journal article" date="2014" name="Nature">
        <title>The genomic substrate for adaptive radiation in African cichlid fish.</title>
        <authorList>
            <person name="Brawand D."/>
            <person name="Wagner C.E."/>
            <person name="Li Y.I."/>
            <person name="Malinsky M."/>
            <person name="Keller I."/>
            <person name="Fan S."/>
            <person name="Simakov O."/>
            <person name="Ng A.Y."/>
            <person name="Lim Z.W."/>
            <person name="Bezault E."/>
            <person name="Turner-Maier J."/>
            <person name="Johnson J."/>
            <person name="Alcazar R."/>
            <person name="Noh H.J."/>
            <person name="Russell P."/>
            <person name="Aken B."/>
            <person name="Alfoldi J."/>
            <person name="Amemiya C."/>
            <person name="Azzouzi N."/>
            <person name="Baroiller J.F."/>
            <person name="Barloy-Hubler F."/>
            <person name="Berlin A."/>
            <person name="Bloomquist R."/>
            <person name="Carleton K.L."/>
            <person name="Conte M.A."/>
            <person name="D'Cotta H."/>
            <person name="Eshel O."/>
            <person name="Gaffney L."/>
            <person name="Galibert F."/>
            <person name="Gante H.F."/>
            <person name="Gnerre S."/>
            <person name="Greuter L."/>
            <person name="Guyon R."/>
            <person name="Haddad N.S."/>
            <person name="Haerty W."/>
            <person name="Harris R.M."/>
            <person name="Hofmann H.A."/>
            <person name="Hourlier T."/>
            <person name="Hulata G."/>
            <person name="Jaffe D.B."/>
            <person name="Lara M."/>
            <person name="Lee A.P."/>
            <person name="MacCallum I."/>
            <person name="Mwaiko S."/>
            <person name="Nikaido M."/>
            <person name="Nishihara H."/>
            <person name="Ozouf-Costaz C."/>
            <person name="Penman D.J."/>
            <person name="Przybylski D."/>
            <person name="Rakotomanga M."/>
            <person name="Renn S.C.P."/>
            <person name="Ribeiro F.J."/>
            <person name="Ron M."/>
            <person name="Salzburger W."/>
            <person name="Sanchez-Pulido L."/>
            <person name="Santos M.E."/>
            <person name="Searle S."/>
            <person name="Sharpe T."/>
            <person name="Swofford R."/>
            <person name="Tan F.J."/>
            <person name="Williams L."/>
            <person name="Young S."/>
            <person name="Yin S."/>
            <person name="Okada N."/>
            <person name="Kocher T.D."/>
            <person name="Miska E.A."/>
            <person name="Lander E.S."/>
            <person name="Venkatesh B."/>
            <person name="Fernald R.D."/>
            <person name="Meyer A."/>
            <person name="Ponting C.P."/>
            <person name="Streelman J.T."/>
            <person name="Lindblad-Toh K."/>
            <person name="Seehausen O."/>
            <person name="Di Palma F."/>
        </authorList>
    </citation>
    <scope>NUCLEOTIDE SEQUENCE</scope>
</reference>
<feature type="compositionally biased region" description="Acidic residues" evidence="7">
    <location>
        <begin position="175"/>
        <end position="188"/>
    </location>
</feature>
<dbReference type="GO" id="GO:0045595">
    <property type="term" value="P:regulation of cell differentiation"/>
    <property type="evidence" value="ECO:0007669"/>
    <property type="project" value="UniProtKB-ARBA"/>
</dbReference>
<dbReference type="GO" id="GO:0000978">
    <property type="term" value="F:RNA polymerase II cis-regulatory region sequence-specific DNA binding"/>
    <property type="evidence" value="ECO:0007669"/>
    <property type="project" value="TreeGrafter"/>
</dbReference>
<protein>
    <submittedName>
        <fullName evidence="9">Zinc finger and SCAN domain-containing protein 29</fullName>
    </submittedName>
</protein>
<dbReference type="FunFam" id="3.30.160.60:FF:000624">
    <property type="entry name" value="zinc finger protein 697"/>
    <property type="match status" value="1"/>
</dbReference>
<feature type="domain" description="C2H2-type" evidence="8">
    <location>
        <begin position="506"/>
        <end position="533"/>
    </location>
</feature>
<keyword evidence="2" id="KW-0677">Repeat</keyword>
<feature type="domain" description="C2H2-type" evidence="8">
    <location>
        <begin position="450"/>
        <end position="477"/>
    </location>
</feature>
<feature type="domain" description="C2H2-type" evidence="8">
    <location>
        <begin position="534"/>
        <end position="561"/>
    </location>
</feature>
<dbReference type="SUPFAM" id="SSF57667">
    <property type="entry name" value="beta-beta-alpha zinc fingers"/>
    <property type="match status" value="3"/>
</dbReference>
<feature type="region of interest" description="Disordered" evidence="7">
    <location>
        <begin position="383"/>
        <end position="405"/>
    </location>
</feature>
<dbReference type="Pfam" id="PF00096">
    <property type="entry name" value="zf-C2H2"/>
    <property type="match status" value="2"/>
</dbReference>
<keyword evidence="1" id="KW-0479">Metal-binding</keyword>
<feature type="domain" description="C2H2-type" evidence="8">
    <location>
        <begin position="563"/>
        <end position="584"/>
    </location>
</feature>
<dbReference type="SMART" id="SM00355">
    <property type="entry name" value="ZnF_C2H2"/>
    <property type="match status" value="6"/>
</dbReference>
<dbReference type="GeneTree" id="ENSGT00940000165332"/>
<evidence type="ECO:0000256" key="3">
    <source>
        <dbReference type="ARBA" id="ARBA00022771"/>
    </source>
</evidence>
<keyword evidence="10" id="KW-1185">Reference proteome</keyword>
<feature type="compositionally biased region" description="Polar residues" evidence="7">
    <location>
        <begin position="229"/>
        <end position="240"/>
    </location>
</feature>
<dbReference type="RefSeq" id="XP_004545508.1">
    <property type="nucleotide sequence ID" value="XM_004545451.2"/>
</dbReference>
<dbReference type="Gene3D" id="3.30.160.60">
    <property type="entry name" value="Classic Zinc Finger"/>
    <property type="match status" value="4"/>
</dbReference>
<evidence type="ECO:0000259" key="8">
    <source>
        <dbReference type="PROSITE" id="PS50157"/>
    </source>
</evidence>
<dbReference type="PROSITE" id="PS50157">
    <property type="entry name" value="ZINC_FINGER_C2H2_2"/>
    <property type="match status" value="5"/>
</dbReference>
<dbReference type="InterPro" id="IPR050527">
    <property type="entry name" value="Snail/Krueppel_Znf"/>
</dbReference>
<evidence type="ECO:0000256" key="6">
    <source>
        <dbReference type="PROSITE-ProRule" id="PRU00042"/>
    </source>
</evidence>
<keyword evidence="5" id="KW-0539">Nucleus</keyword>